<gene>
    <name evidence="2" type="ORF">MCHLO_00533</name>
</gene>
<accession>A0ABQ0KVJ9</accession>
<evidence type="ECO:0000256" key="1">
    <source>
        <dbReference type="SAM" id="MobiDB-lite"/>
    </source>
</evidence>
<proteinExistence type="predicted"/>
<evidence type="ECO:0000313" key="2">
    <source>
        <dbReference type="EMBL" id="GAT42835.1"/>
    </source>
</evidence>
<protein>
    <recommendedName>
        <fullName evidence="4">F-box domain-containing protein</fullName>
    </recommendedName>
</protein>
<keyword evidence="3" id="KW-1185">Reference proteome</keyword>
<reference evidence="2" key="1">
    <citation type="submission" date="2014-09" db="EMBL/GenBank/DDBJ databases">
        <title>Genome sequence of the luminous mushroom Mycena chlorophos for searching fungal bioluminescence genes.</title>
        <authorList>
            <person name="Tanaka Y."/>
            <person name="Kasuga D."/>
            <person name="Oba Y."/>
            <person name="Hase S."/>
            <person name="Sato K."/>
            <person name="Oba Y."/>
            <person name="Sakakibara Y."/>
        </authorList>
    </citation>
    <scope>NUCLEOTIDE SEQUENCE</scope>
</reference>
<feature type="compositionally biased region" description="Acidic residues" evidence="1">
    <location>
        <begin position="187"/>
        <end position="206"/>
    </location>
</feature>
<organism evidence="2 3">
    <name type="scientific">Mycena chlorophos</name>
    <name type="common">Agaric fungus</name>
    <name type="synonym">Agaricus chlorophos</name>
    <dbReference type="NCBI Taxonomy" id="658473"/>
    <lineage>
        <taxon>Eukaryota</taxon>
        <taxon>Fungi</taxon>
        <taxon>Dikarya</taxon>
        <taxon>Basidiomycota</taxon>
        <taxon>Agaricomycotina</taxon>
        <taxon>Agaricomycetes</taxon>
        <taxon>Agaricomycetidae</taxon>
        <taxon>Agaricales</taxon>
        <taxon>Marasmiineae</taxon>
        <taxon>Mycenaceae</taxon>
        <taxon>Mycena</taxon>
    </lineage>
</organism>
<evidence type="ECO:0000313" key="3">
    <source>
        <dbReference type="Proteomes" id="UP000815677"/>
    </source>
</evidence>
<dbReference type="EMBL" id="DF838317">
    <property type="protein sequence ID" value="GAT42835.1"/>
    <property type="molecule type" value="Genomic_DNA"/>
</dbReference>
<evidence type="ECO:0008006" key="4">
    <source>
        <dbReference type="Google" id="ProtNLM"/>
    </source>
</evidence>
<feature type="region of interest" description="Disordered" evidence="1">
    <location>
        <begin position="186"/>
        <end position="245"/>
    </location>
</feature>
<dbReference type="Proteomes" id="UP000815677">
    <property type="component" value="Unassembled WGS sequence"/>
</dbReference>
<feature type="compositionally biased region" description="Basic and acidic residues" evidence="1">
    <location>
        <begin position="208"/>
        <end position="226"/>
    </location>
</feature>
<sequence length="556" mass="62932">MSKSSYALLVSRRTIADLRPQSLRSRWLPADVLGEIMFESIPFAAETRFTDRYASYSPEPRAMLPISLSHVCREWRRAAIGFKKLWSFIDVDQTDDSDATLAYLDTYLARSGRYPLTIILTYPAAGHNHTILGRLLRESSRWRTFFCDVYGLFDASPRSTGLTYAQWTTLAFPELKNVVYFKSDHSDDLDDGEEENGVLDEDDYSSDSDSKSEGTDEWTEDQRDSSGDEGLGDDSETDVTGSTSLLITDTVEPDELFEKLLESLPGKVAAQLHRFYSYCMDAEFEEQMVIYLSQATRVRCAFDITKNNTHKYFRGTEPGGVYPSLPRAEYAMLAMGESDMTPNSSLSSGFLFRNELPKLRGLNLRVGWEGRDVFIPWEGVPMSGYLAKLVVLRLCGRIVIGNDVLTQLASSLSSLADLTLELREYGAVSLIHLNSLLIPRLPTIHIPRLEHLRLLPHQKELFDALVPALDARFAAPHGASHARLRSLTLYHTTSMLTYWDDSEVRNVPRPARRPVVEHSEKFKAKHSGRSGWNIQIVELQSDLWLEPMNGEFMLDI</sequence>
<name>A0ABQ0KVJ9_MYCCL</name>